<dbReference type="SUPFAM" id="SSF56801">
    <property type="entry name" value="Acetyl-CoA synthetase-like"/>
    <property type="match status" value="1"/>
</dbReference>
<organism evidence="2 3">
    <name type="scientific">Streptomyces puniciscabiei</name>
    <dbReference type="NCBI Taxonomy" id="164348"/>
    <lineage>
        <taxon>Bacteria</taxon>
        <taxon>Bacillati</taxon>
        <taxon>Actinomycetota</taxon>
        <taxon>Actinomycetes</taxon>
        <taxon>Kitasatosporales</taxon>
        <taxon>Streptomycetaceae</taxon>
        <taxon>Streptomyces</taxon>
    </lineage>
</organism>
<reference evidence="2 3" key="1">
    <citation type="submission" date="2019-06" db="EMBL/GenBank/DDBJ databases">
        <title>Sequencing the genomes of 1000 actinobacteria strains.</title>
        <authorList>
            <person name="Klenk H.-P."/>
        </authorList>
    </citation>
    <scope>NUCLEOTIDE SEQUENCE [LARGE SCALE GENOMIC DNA]</scope>
    <source>
        <strain evidence="2 3">DSM 41929</strain>
    </source>
</reference>
<sequence>MRGYYGSPGRSAPAFTPDGYHRAGNPARPAPEGDLVVTARMEEVAI</sequence>
<proteinExistence type="predicted"/>
<name>A0A542UJQ8_9ACTN</name>
<accession>A0A542UJQ8</accession>
<evidence type="ECO:0000313" key="2">
    <source>
        <dbReference type="EMBL" id="TQK99306.1"/>
    </source>
</evidence>
<gene>
    <name evidence="2" type="ORF">FB563_4375</name>
</gene>
<evidence type="ECO:0000256" key="1">
    <source>
        <dbReference type="SAM" id="MobiDB-lite"/>
    </source>
</evidence>
<keyword evidence="3" id="KW-1185">Reference proteome</keyword>
<dbReference type="Proteomes" id="UP000318103">
    <property type="component" value="Unassembled WGS sequence"/>
</dbReference>
<comment type="caution">
    <text evidence="2">The sequence shown here is derived from an EMBL/GenBank/DDBJ whole genome shotgun (WGS) entry which is preliminary data.</text>
</comment>
<dbReference type="EMBL" id="VFNX01000001">
    <property type="protein sequence ID" value="TQK99306.1"/>
    <property type="molecule type" value="Genomic_DNA"/>
</dbReference>
<dbReference type="OrthoDB" id="9803968at2"/>
<dbReference type="RefSeq" id="WP_142218850.1">
    <property type="nucleotide sequence ID" value="NZ_JBPJFI010000001.1"/>
</dbReference>
<feature type="region of interest" description="Disordered" evidence="1">
    <location>
        <begin position="1"/>
        <end position="33"/>
    </location>
</feature>
<dbReference type="AlphaFoldDB" id="A0A542UJQ8"/>
<evidence type="ECO:0000313" key="3">
    <source>
        <dbReference type="Proteomes" id="UP000318103"/>
    </source>
</evidence>
<protein>
    <submittedName>
        <fullName evidence="2">Uncharacterized protein</fullName>
    </submittedName>
</protein>